<evidence type="ECO:0000256" key="2">
    <source>
        <dbReference type="ARBA" id="ARBA00022771"/>
    </source>
</evidence>
<dbReference type="GO" id="GO:0008270">
    <property type="term" value="F:zinc ion binding"/>
    <property type="evidence" value="ECO:0007669"/>
    <property type="project" value="UniProtKB-KW"/>
</dbReference>
<accession>A0A175W8K4</accession>
<dbReference type="STRING" id="100816.A0A175W8K4"/>
<evidence type="ECO:0000313" key="8">
    <source>
        <dbReference type="Proteomes" id="UP000078237"/>
    </source>
</evidence>
<feature type="region of interest" description="Disordered" evidence="5">
    <location>
        <begin position="131"/>
        <end position="159"/>
    </location>
</feature>
<evidence type="ECO:0000259" key="6">
    <source>
        <dbReference type="PROSITE" id="PS51999"/>
    </source>
</evidence>
<dbReference type="Proteomes" id="UP000078237">
    <property type="component" value="Unassembled WGS sequence"/>
</dbReference>
<protein>
    <submittedName>
        <fullName evidence="7">DNA topoisomerase 3-alpha</fullName>
    </submittedName>
</protein>
<evidence type="ECO:0000256" key="5">
    <source>
        <dbReference type="SAM" id="MobiDB-lite"/>
    </source>
</evidence>
<feature type="compositionally biased region" description="Low complexity" evidence="5">
    <location>
        <begin position="219"/>
        <end position="236"/>
    </location>
</feature>
<dbReference type="PROSITE" id="PS51999">
    <property type="entry name" value="ZF_GRF"/>
    <property type="match status" value="1"/>
</dbReference>
<organism evidence="7 8">
    <name type="scientific">Madurella mycetomatis</name>
    <dbReference type="NCBI Taxonomy" id="100816"/>
    <lineage>
        <taxon>Eukaryota</taxon>
        <taxon>Fungi</taxon>
        <taxon>Dikarya</taxon>
        <taxon>Ascomycota</taxon>
        <taxon>Pezizomycotina</taxon>
        <taxon>Sordariomycetes</taxon>
        <taxon>Sordariomycetidae</taxon>
        <taxon>Sordariales</taxon>
        <taxon>Sordariales incertae sedis</taxon>
        <taxon>Madurella</taxon>
    </lineage>
</organism>
<dbReference type="Pfam" id="PF06839">
    <property type="entry name" value="Zn_ribbon_GRF"/>
    <property type="match status" value="1"/>
</dbReference>
<keyword evidence="2 4" id="KW-0863">Zinc-finger</keyword>
<name>A0A175W8K4_9PEZI</name>
<dbReference type="GO" id="GO:0016853">
    <property type="term" value="F:isomerase activity"/>
    <property type="evidence" value="ECO:0007669"/>
    <property type="project" value="UniProtKB-KW"/>
</dbReference>
<evidence type="ECO:0000256" key="4">
    <source>
        <dbReference type="PROSITE-ProRule" id="PRU01343"/>
    </source>
</evidence>
<dbReference type="AlphaFoldDB" id="A0A175W8K4"/>
<feature type="domain" description="GRF-type" evidence="6">
    <location>
        <begin position="26"/>
        <end position="70"/>
    </location>
</feature>
<gene>
    <name evidence="7" type="ORF">MMYC01_204338</name>
</gene>
<dbReference type="OrthoDB" id="430051at2759"/>
<keyword evidence="1" id="KW-0479">Metal-binding</keyword>
<feature type="region of interest" description="Disordered" evidence="5">
    <location>
        <begin position="269"/>
        <end position="307"/>
    </location>
</feature>
<sequence>MLEVPSVPQVRQERTQGKFQDGEWYCDCKPPRKSVLLQVQKDNENKGKWFRKCAKPQGQQCTFWLWEHVAEALEKKAREREAQESAAAEREAHSSTYPLYSRLASTVESEPLLSPDVGMTPMPRQRIFRGIPRMTGAGTQSGGLGSGWDSEDSDLTEQGANQARMGRLQPSLFENQTLAAPNPNGNRPVAANVGAGTSFGNLSGVTVVLDDSDTDEVMEAPGPAQRPAQAQRNEAPVTPSRRATFMGPDGLPTPQPSRNTLLIASGSMSKKRKIAPGMSIPSPKTPTRTRNALGSWEEPTADDSQDDRERDWHLLVEEVRVIREDLRLVRERRRMDREKIQGLRQELRVQSNRMAELEALVVSLQAGKSTGAPQNPFQDTADG</sequence>
<dbReference type="EMBL" id="LCTW02000068">
    <property type="protein sequence ID" value="KXX80118.1"/>
    <property type="molecule type" value="Genomic_DNA"/>
</dbReference>
<feature type="region of interest" description="Disordered" evidence="5">
    <location>
        <begin position="215"/>
        <end position="257"/>
    </location>
</feature>
<evidence type="ECO:0000256" key="1">
    <source>
        <dbReference type="ARBA" id="ARBA00022723"/>
    </source>
</evidence>
<dbReference type="InterPro" id="IPR010666">
    <property type="entry name" value="Znf_GRF"/>
</dbReference>
<proteinExistence type="predicted"/>
<evidence type="ECO:0000313" key="7">
    <source>
        <dbReference type="EMBL" id="KXX80118.1"/>
    </source>
</evidence>
<keyword evidence="3" id="KW-0862">Zinc</keyword>
<dbReference type="VEuPathDB" id="FungiDB:MMYC01_204338"/>
<comment type="caution">
    <text evidence="7">The sequence shown here is derived from an EMBL/GenBank/DDBJ whole genome shotgun (WGS) entry which is preliminary data.</text>
</comment>
<evidence type="ECO:0000256" key="3">
    <source>
        <dbReference type="ARBA" id="ARBA00022833"/>
    </source>
</evidence>
<keyword evidence="8" id="KW-1185">Reference proteome</keyword>
<reference evidence="7 8" key="1">
    <citation type="journal article" date="2016" name="Genome Announc.">
        <title>Genome Sequence of Madurella mycetomatis mm55, Isolated from a Human Mycetoma Case in Sudan.</title>
        <authorList>
            <person name="Smit S."/>
            <person name="Derks M.F."/>
            <person name="Bervoets S."/>
            <person name="Fahal A."/>
            <person name="van Leeuwen W."/>
            <person name="van Belkum A."/>
            <person name="van de Sande W.W."/>
        </authorList>
    </citation>
    <scope>NUCLEOTIDE SEQUENCE [LARGE SCALE GENOMIC DNA]</scope>
    <source>
        <strain evidence="8">mm55</strain>
    </source>
</reference>